<dbReference type="EMBL" id="RQHV01000032">
    <property type="protein sequence ID" value="TGN13121.1"/>
    <property type="molecule type" value="Genomic_DNA"/>
</dbReference>
<keyword evidence="2" id="KW-0472">Membrane</keyword>
<dbReference type="RefSeq" id="WP_135763177.1">
    <property type="nucleotide sequence ID" value="NZ_RQHV01000032.1"/>
</dbReference>
<feature type="transmembrane region" description="Helical" evidence="2">
    <location>
        <begin position="101"/>
        <end position="121"/>
    </location>
</feature>
<dbReference type="SMART" id="SM00331">
    <property type="entry name" value="PP2C_SIG"/>
    <property type="match status" value="1"/>
</dbReference>
<dbReference type="Gene3D" id="1.25.40.10">
    <property type="entry name" value="Tetratricopeptide repeat domain"/>
    <property type="match status" value="1"/>
</dbReference>
<keyword evidence="2" id="KW-1133">Transmembrane helix</keyword>
<dbReference type="InterPro" id="IPR036457">
    <property type="entry name" value="PPM-type-like_dom_sf"/>
</dbReference>
<sequence length="654" mass="75394">MSFFSFTKKIFKSLFELDEDRKKYAKEYLDDLHRQARLLHLPGSVIGLFVWLGFAFDTDQKLHPEFPELFYFRIGLSLICLFFLMLYFVDKYFKIRVRGKGLGWAYFLFFYLLNATAFLTGRIADDPTYVSGLQIAVMTLVFMPFQRRTIILFYIGSIFCFLTSVLIFHPDLSTDSASYSMQNLAISYLVGFFSGFIIERFRFTTFISRHRILEKNKEISLSMAQIQDLKTKQDGDYFLTTLLFDPLIGKEMESGFVKIDYTIRQHKKFSFRDKEYELGGDYVSVYNLILQGKKYKAFVNGDAMGKSIQGAGGAIVLGAVYNSIIIRSKMDPNSSNRSPERWLKDCFMDLQKVFETFDGGMLVSAIFGLLEETSGALYYINLEHPWMILFRDGKAGFIDNEHHFYKLGVTGIRTQVSISVFKLKQGDKIFCGSDGKDDIVIEETSGGKRVINEDETQFLQRLEEANGNLYEMESRLKSYGSFSDDFSLISLEYTGENHFKLSKNYFEAKDAMLAHDFEKALSLLNESFNPIAASPKELKLLARLYEKKENLLQALEYAGMVPEIDPSDTAWLLHTSLLFKRVFAQTKSMTYLGEAQELSERVRLRDPRNVKNLIHLADVYRLQGDKERANYLLGKVGVEEENHPILKRLVNKII</sequence>
<dbReference type="Proteomes" id="UP000298264">
    <property type="component" value="Unassembled WGS sequence"/>
</dbReference>
<feature type="transmembrane region" description="Helical" evidence="2">
    <location>
        <begin position="150"/>
        <end position="169"/>
    </location>
</feature>
<dbReference type="Gene3D" id="3.60.40.10">
    <property type="entry name" value="PPM-type phosphatase domain"/>
    <property type="match status" value="1"/>
</dbReference>
<evidence type="ECO:0000259" key="3">
    <source>
        <dbReference type="SMART" id="SM00331"/>
    </source>
</evidence>
<dbReference type="GO" id="GO:0016791">
    <property type="term" value="F:phosphatase activity"/>
    <property type="evidence" value="ECO:0007669"/>
    <property type="project" value="TreeGrafter"/>
</dbReference>
<dbReference type="SUPFAM" id="SSF48452">
    <property type="entry name" value="TPR-like"/>
    <property type="match status" value="1"/>
</dbReference>
<proteinExistence type="predicted"/>
<dbReference type="AlphaFoldDB" id="A0A4R9LR20"/>
<name>A0A4R9LR20_9LEPT</name>
<reference evidence="4" key="1">
    <citation type="journal article" date="2019" name="PLoS Negl. Trop. Dis.">
        <title>Revisiting the worldwide diversity of Leptospira species in the environment.</title>
        <authorList>
            <person name="Vincent A.T."/>
            <person name="Schiettekatte O."/>
            <person name="Bourhy P."/>
            <person name="Veyrier F.J."/>
            <person name="Picardeau M."/>
        </authorList>
    </citation>
    <scope>NUCLEOTIDE SEQUENCE [LARGE SCALE GENOMIC DNA]</scope>
    <source>
        <strain evidence="4">201400974</strain>
    </source>
</reference>
<evidence type="ECO:0000256" key="1">
    <source>
        <dbReference type="ARBA" id="ARBA00022801"/>
    </source>
</evidence>
<evidence type="ECO:0000313" key="4">
    <source>
        <dbReference type="EMBL" id="TGN13121.1"/>
    </source>
</evidence>
<feature type="transmembrane region" description="Helical" evidence="2">
    <location>
        <begin position="38"/>
        <end position="58"/>
    </location>
</feature>
<organism evidence="4 5">
    <name type="scientific">Leptospira ilyithenensis</name>
    <dbReference type="NCBI Taxonomy" id="2484901"/>
    <lineage>
        <taxon>Bacteria</taxon>
        <taxon>Pseudomonadati</taxon>
        <taxon>Spirochaetota</taxon>
        <taxon>Spirochaetia</taxon>
        <taxon>Leptospirales</taxon>
        <taxon>Leptospiraceae</taxon>
        <taxon>Leptospira</taxon>
    </lineage>
</organism>
<feature type="domain" description="PPM-type phosphatase" evidence="3">
    <location>
        <begin position="263"/>
        <end position="493"/>
    </location>
</feature>
<dbReference type="InterPro" id="IPR052016">
    <property type="entry name" value="Bact_Sigma-Reg"/>
</dbReference>
<feature type="transmembrane region" description="Helical" evidence="2">
    <location>
        <begin position="181"/>
        <end position="201"/>
    </location>
</feature>
<comment type="caution">
    <text evidence="4">The sequence shown here is derived from an EMBL/GenBank/DDBJ whole genome shotgun (WGS) entry which is preliminary data.</text>
</comment>
<dbReference type="PANTHER" id="PTHR43156">
    <property type="entry name" value="STAGE II SPORULATION PROTEIN E-RELATED"/>
    <property type="match status" value="1"/>
</dbReference>
<protein>
    <submittedName>
        <fullName evidence="4">Stage II sporulation protein E</fullName>
    </submittedName>
</protein>
<dbReference type="PANTHER" id="PTHR43156:SF2">
    <property type="entry name" value="STAGE II SPORULATION PROTEIN E"/>
    <property type="match status" value="1"/>
</dbReference>
<dbReference type="Pfam" id="PF07228">
    <property type="entry name" value="SpoIIE"/>
    <property type="match status" value="1"/>
</dbReference>
<feature type="transmembrane region" description="Helical" evidence="2">
    <location>
        <begin position="127"/>
        <end position="143"/>
    </location>
</feature>
<dbReference type="InterPro" id="IPR011990">
    <property type="entry name" value="TPR-like_helical_dom_sf"/>
</dbReference>
<gene>
    <name evidence="4" type="ORF">EHS11_04255</name>
</gene>
<evidence type="ECO:0000256" key="2">
    <source>
        <dbReference type="SAM" id="Phobius"/>
    </source>
</evidence>
<keyword evidence="5" id="KW-1185">Reference proteome</keyword>
<feature type="transmembrane region" description="Helical" evidence="2">
    <location>
        <begin position="70"/>
        <end position="89"/>
    </location>
</feature>
<accession>A0A4R9LR20</accession>
<keyword evidence="2" id="KW-0812">Transmembrane</keyword>
<dbReference type="InterPro" id="IPR001932">
    <property type="entry name" value="PPM-type_phosphatase-like_dom"/>
</dbReference>
<keyword evidence="1" id="KW-0378">Hydrolase</keyword>
<evidence type="ECO:0000313" key="5">
    <source>
        <dbReference type="Proteomes" id="UP000298264"/>
    </source>
</evidence>
<dbReference type="OrthoDB" id="341979at2"/>